<proteinExistence type="inferred from homology"/>
<keyword evidence="4 7" id="KW-0547">Nucleotide-binding</keyword>
<dbReference type="PANTHER" id="PTHR48012">
    <property type="entry name" value="STERILE20-LIKE KINASE, ISOFORM B-RELATED"/>
    <property type="match status" value="1"/>
</dbReference>
<feature type="compositionally biased region" description="Low complexity" evidence="8">
    <location>
        <begin position="437"/>
        <end position="446"/>
    </location>
</feature>
<feature type="region of interest" description="Disordered" evidence="8">
    <location>
        <begin position="497"/>
        <end position="530"/>
    </location>
</feature>
<dbReference type="InterPro" id="IPR017441">
    <property type="entry name" value="Protein_kinase_ATP_BS"/>
</dbReference>
<dbReference type="CDD" id="cd06627">
    <property type="entry name" value="STKc_Cdc7_like"/>
    <property type="match status" value="1"/>
</dbReference>
<dbReference type="PROSITE" id="PS50011">
    <property type="entry name" value="PROTEIN_KINASE_DOM"/>
    <property type="match status" value="1"/>
</dbReference>
<evidence type="ECO:0000256" key="4">
    <source>
        <dbReference type="ARBA" id="ARBA00022741"/>
    </source>
</evidence>
<dbReference type="Proteomes" id="UP000186594">
    <property type="component" value="Unassembled WGS sequence"/>
</dbReference>
<dbReference type="GO" id="GO:0005737">
    <property type="term" value="C:cytoplasm"/>
    <property type="evidence" value="ECO:0007669"/>
    <property type="project" value="TreeGrafter"/>
</dbReference>
<evidence type="ECO:0000256" key="5">
    <source>
        <dbReference type="ARBA" id="ARBA00022840"/>
    </source>
</evidence>
<evidence type="ECO:0000256" key="1">
    <source>
        <dbReference type="ARBA" id="ARBA00012513"/>
    </source>
</evidence>
<keyword evidence="3" id="KW-0479">Metal-binding</keyword>
<feature type="compositionally biased region" description="Polar residues" evidence="8">
    <location>
        <begin position="514"/>
        <end position="524"/>
    </location>
</feature>
<comment type="similarity">
    <text evidence="6">Belongs to the protein kinase superfamily. STE Ser/Thr protein kinase family.</text>
</comment>
<dbReference type="SUPFAM" id="SSF48371">
    <property type="entry name" value="ARM repeat"/>
    <property type="match status" value="1"/>
</dbReference>
<dbReference type="InterPro" id="IPR011989">
    <property type="entry name" value="ARM-like"/>
</dbReference>
<feature type="domain" description="Protein kinase" evidence="9">
    <location>
        <begin position="13"/>
        <end position="263"/>
    </location>
</feature>
<dbReference type="InterPro" id="IPR000719">
    <property type="entry name" value="Prot_kinase_dom"/>
</dbReference>
<protein>
    <recommendedName>
        <fullName evidence="1">non-specific serine/threonine protein kinase</fullName>
        <ecNumber evidence="1">2.7.11.1</ecNumber>
    </recommendedName>
</protein>
<dbReference type="InterPro" id="IPR008271">
    <property type="entry name" value="Ser/Thr_kinase_AS"/>
</dbReference>
<dbReference type="InterPro" id="IPR011009">
    <property type="entry name" value="Kinase-like_dom_sf"/>
</dbReference>
<evidence type="ECO:0000256" key="2">
    <source>
        <dbReference type="ARBA" id="ARBA00022679"/>
    </source>
</evidence>
<dbReference type="STRING" id="1198029.A0A1U7LIU4"/>
<feature type="binding site" evidence="7">
    <location>
        <position position="42"/>
    </location>
    <ligand>
        <name>ATP</name>
        <dbReference type="ChEBI" id="CHEBI:30616"/>
    </ligand>
</feature>
<evidence type="ECO:0000256" key="3">
    <source>
        <dbReference type="ARBA" id="ARBA00022723"/>
    </source>
</evidence>
<dbReference type="InterPro" id="IPR050629">
    <property type="entry name" value="STE20/SPS1-PAK"/>
</dbReference>
<name>A0A1U7LIU4_NEOID</name>
<dbReference type="AlphaFoldDB" id="A0A1U7LIU4"/>
<evidence type="ECO:0000313" key="11">
    <source>
        <dbReference type="Proteomes" id="UP000186594"/>
    </source>
</evidence>
<comment type="caution">
    <text evidence="10">The sequence shown here is derived from an EMBL/GenBank/DDBJ whole genome shotgun (WGS) entry which is preliminary data.</text>
</comment>
<dbReference type="FunFam" id="3.30.200.20:FF:000042">
    <property type="entry name" value="Aurora kinase A"/>
    <property type="match status" value="1"/>
</dbReference>
<keyword evidence="2" id="KW-0808">Transferase</keyword>
<feature type="region of interest" description="Disordered" evidence="8">
    <location>
        <begin position="562"/>
        <end position="585"/>
    </location>
</feature>
<dbReference type="InterPro" id="IPR016024">
    <property type="entry name" value="ARM-type_fold"/>
</dbReference>
<dbReference type="Gene3D" id="1.25.10.10">
    <property type="entry name" value="Leucine-rich Repeat Variant"/>
    <property type="match status" value="2"/>
</dbReference>
<dbReference type="FunFam" id="1.10.510.10:FF:000946">
    <property type="entry name" value="Probable serine/threonine-protein kinase DDB_G0284251"/>
    <property type="match status" value="1"/>
</dbReference>
<evidence type="ECO:0000313" key="10">
    <source>
        <dbReference type="EMBL" id="OLL22575.1"/>
    </source>
</evidence>
<dbReference type="SUPFAM" id="SSF56112">
    <property type="entry name" value="Protein kinase-like (PK-like)"/>
    <property type="match status" value="1"/>
</dbReference>
<dbReference type="EC" id="2.7.11.1" evidence="1"/>
<dbReference type="GO" id="GO:0005524">
    <property type="term" value="F:ATP binding"/>
    <property type="evidence" value="ECO:0007669"/>
    <property type="project" value="UniProtKB-UniRule"/>
</dbReference>
<evidence type="ECO:0000259" key="9">
    <source>
        <dbReference type="PROSITE" id="PS50011"/>
    </source>
</evidence>
<keyword evidence="11" id="KW-1185">Reference proteome</keyword>
<dbReference type="PANTHER" id="PTHR48012:SF26">
    <property type="entry name" value="SERINE_THREONINE-PROTEIN KINASE DDB_G0283821-RELATED"/>
    <property type="match status" value="1"/>
</dbReference>
<dbReference type="OMA" id="VKQIKLV"/>
<dbReference type="GO" id="GO:0004674">
    <property type="term" value="F:protein serine/threonine kinase activity"/>
    <property type="evidence" value="ECO:0007669"/>
    <property type="project" value="UniProtKB-EC"/>
</dbReference>
<gene>
    <name evidence="10" type="ORF">NEOLI_000778</name>
</gene>
<feature type="compositionally biased region" description="Polar residues" evidence="8">
    <location>
        <begin position="1168"/>
        <end position="1185"/>
    </location>
</feature>
<keyword evidence="5 7" id="KW-0067">ATP-binding</keyword>
<dbReference type="GO" id="GO:0046872">
    <property type="term" value="F:metal ion binding"/>
    <property type="evidence" value="ECO:0007669"/>
    <property type="project" value="UniProtKB-KW"/>
</dbReference>
<evidence type="ECO:0000256" key="7">
    <source>
        <dbReference type="PROSITE-ProRule" id="PRU10141"/>
    </source>
</evidence>
<dbReference type="PROSITE" id="PS00107">
    <property type="entry name" value="PROTEIN_KINASE_ATP"/>
    <property type="match status" value="1"/>
</dbReference>
<accession>A0A1U7LIU4</accession>
<dbReference type="OrthoDB" id="8693905at2759"/>
<evidence type="ECO:0000256" key="6">
    <source>
        <dbReference type="ARBA" id="ARBA00025754"/>
    </source>
</evidence>
<organism evidence="10 11">
    <name type="scientific">Neolecta irregularis (strain DAH-3)</name>
    <dbReference type="NCBI Taxonomy" id="1198029"/>
    <lineage>
        <taxon>Eukaryota</taxon>
        <taxon>Fungi</taxon>
        <taxon>Dikarya</taxon>
        <taxon>Ascomycota</taxon>
        <taxon>Taphrinomycotina</taxon>
        <taxon>Neolectales</taxon>
        <taxon>Neolectaceae</taxon>
        <taxon>Neolecta</taxon>
    </lineage>
</organism>
<dbReference type="Pfam" id="PF00069">
    <property type="entry name" value="Pkinase"/>
    <property type="match status" value="1"/>
</dbReference>
<dbReference type="Gene3D" id="1.10.510.10">
    <property type="entry name" value="Transferase(Phosphotransferase) domain 1"/>
    <property type="match status" value="1"/>
</dbReference>
<sequence>MKIPTSHAPLHNFTLGDCLGKGAFASVYRALNFSTGEVVAIKQIKLASIPKSELKVIMMEIDLLKNLNHQNIVKYLGFVKDPNYLNIILEFCENGSLYSICKNFGKFPENLVALYINQVLQGLVYLHEQGVIHRDIKGANILTTKDGAVKLADFGVATRATGLNDFSVVGSPYWMAPEVIELSGATAASDIWSLGCTVIELLEGQPPYHEYDPMPALFHIVNDDHPPIPESASPAVRDFLMQCFQKDPNFRVSARKLLKHSWIQAFQSSGNRDKLFSKTTTKYDDAVKSVQQWNEALKGPPEAEALYIPRRALEQRNVLLDGRRPSLARPGVTDVTRGFRSPDMSAVGNVWDDDFEVDASLDLKNFNSRISPQRNKIMKKMALGLKNPRLTQIAHAEDGGTNWDDDFEGGLTFQTISGSKTIDNSLDERLRTIKLSSSNDSRNSTSGFGSGESTVKASKLSYPMRSSSKRGSDDYSDLIDEEDASFTEKIQTFKQKGASSGKLFHPSDLRNISRRSSPAPSKSYGNLRRYHSTKSDASNIELKRSRSWLEIQRYAEIEGEEDYSDVFGKDDGNGSNGTGDQSSEVSSLMLNTKLSSNSWLGAEGSDEEDPFADIDEGFDEMDLDANIARDKHARVLAQINQIVSKLQSRKNELGLLDSSNELLELLIENRHMKDHFRKAMLPIIEILEVCLKRDVQLVLLKIVNLIIADDIETLENLCSTGVIPTIICLATKKSAVEVRREAAVFVRELCQTSLLALQMFMCCAGLDILVEFVGEDYEQQTDLVQIGINGISSVLDPQTPLRYDFCRVLVKKGVLDPLTMTLEQLINNPNEINSMYTTKIVDIIYLFSQADEYVKSLVASRSVTRRLLKDITRLEPPLQIILLKFIKNLSMVPTTLDNLQNANVIDILVQILAFAKPGPYHVEMSNHILATMFNLCRLDLGRQEEAALAGVIPVLQRIVRTDRPLKEFALPILCDFAHAGKTCRKILWQNNGLEFYIVLLADPYWQVNALDAVLAWYQEETARVEDHLVRPASTAAISKAFATSKNISFEGLLDPLHKLLRLSAPLARSFARSEVFQRISERLGHPKAVIRLNLLRILCSICDSHPSGYALLQEYNLSELIHRLNENESTILVRGLSQKILAEITGSGSVNGSTIFVNASDFGPPRQPNFSRRTSKSSRSIGDNQITVVRRRPVNGKR</sequence>
<dbReference type="EMBL" id="LXFE01003037">
    <property type="protein sequence ID" value="OLL22575.1"/>
    <property type="molecule type" value="Genomic_DNA"/>
</dbReference>
<evidence type="ECO:0000256" key="8">
    <source>
        <dbReference type="SAM" id="MobiDB-lite"/>
    </source>
</evidence>
<feature type="region of interest" description="Disordered" evidence="8">
    <location>
        <begin position="1164"/>
        <end position="1185"/>
    </location>
</feature>
<dbReference type="PROSITE" id="PS00108">
    <property type="entry name" value="PROTEIN_KINASE_ST"/>
    <property type="match status" value="1"/>
</dbReference>
<feature type="region of interest" description="Disordered" evidence="8">
    <location>
        <begin position="437"/>
        <end position="476"/>
    </location>
</feature>
<dbReference type="SMART" id="SM00220">
    <property type="entry name" value="S_TKc"/>
    <property type="match status" value="1"/>
</dbReference>
<reference evidence="10 11" key="1">
    <citation type="submission" date="2016-04" db="EMBL/GenBank/DDBJ databases">
        <title>Evolutionary innovation and constraint leading to complex multicellularity in the Ascomycota.</title>
        <authorList>
            <person name="Cisse O."/>
            <person name="Nguyen A."/>
            <person name="Hewitt D.A."/>
            <person name="Jedd G."/>
            <person name="Stajich J.E."/>
        </authorList>
    </citation>
    <scope>NUCLEOTIDE SEQUENCE [LARGE SCALE GENOMIC DNA]</scope>
    <source>
        <strain evidence="10 11">DAH-3</strain>
    </source>
</reference>
<dbReference type="FunFam" id="1.25.10.10:FF:000583">
    <property type="entry name" value="MAP3K epsilon protein kinase 1"/>
    <property type="match status" value="1"/>
</dbReference>